<gene>
    <name evidence="6" type="ORF">Ga0074812_12016</name>
</gene>
<dbReference type="InterPro" id="IPR032812">
    <property type="entry name" value="SbsA_Ig"/>
</dbReference>
<dbReference type="Gene3D" id="2.60.40.1220">
    <property type="match status" value="3"/>
</dbReference>
<feature type="domain" description="SbsA Ig-like" evidence="3">
    <location>
        <begin position="815"/>
        <end position="915"/>
    </location>
</feature>
<evidence type="ECO:0000256" key="1">
    <source>
        <dbReference type="ARBA" id="ARBA00022729"/>
    </source>
</evidence>
<accession>A0A0S4QVP4</accession>
<feature type="domain" description="N,N-dimethylformamidase beta subunit-like C-terminal" evidence="5">
    <location>
        <begin position="106"/>
        <end position="504"/>
    </location>
</feature>
<dbReference type="Pfam" id="PF13205">
    <property type="entry name" value="Big_5"/>
    <property type="match status" value="3"/>
</dbReference>
<evidence type="ECO:0000259" key="4">
    <source>
        <dbReference type="Pfam" id="PF13313"/>
    </source>
</evidence>
<keyword evidence="7" id="KW-1185">Reference proteome</keyword>
<dbReference type="Proteomes" id="UP000198802">
    <property type="component" value="Unassembled WGS sequence"/>
</dbReference>
<dbReference type="RefSeq" id="WP_165615779.1">
    <property type="nucleotide sequence ID" value="NZ_FAOZ01000020.1"/>
</dbReference>
<evidence type="ECO:0000313" key="7">
    <source>
        <dbReference type="Proteomes" id="UP000198802"/>
    </source>
</evidence>
<dbReference type="InterPro" id="IPR014755">
    <property type="entry name" value="Cu-Rt/internalin_Ig-like"/>
</dbReference>
<dbReference type="Gene3D" id="2.60.40.650">
    <property type="match status" value="1"/>
</dbReference>
<feature type="domain" description="SbsA Ig-like" evidence="3">
    <location>
        <begin position="1086"/>
        <end position="1186"/>
    </location>
</feature>
<name>A0A0S4QVP4_9ACTN</name>
<dbReference type="InterPro" id="IPR025141">
    <property type="entry name" value="DUF4082"/>
</dbReference>
<protein>
    <submittedName>
        <fullName evidence="6">Ig-like domain-containing protein</fullName>
    </submittedName>
</protein>
<dbReference type="Pfam" id="PF20254">
    <property type="entry name" value="DMFA2_C"/>
    <property type="match status" value="1"/>
</dbReference>
<evidence type="ECO:0000256" key="2">
    <source>
        <dbReference type="SAM" id="MobiDB-lite"/>
    </source>
</evidence>
<feature type="domain" description="DUF4082" evidence="4">
    <location>
        <begin position="1466"/>
        <end position="1610"/>
    </location>
</feature>
<feature type="domain" description="DUF4082" evidence="4">
    <location>
        <begin position="1200"/>
        <end position="1344"/>
    </location>
</feature>
<dbReference type="Pfam" id="PF17957">
    <property type="entry name" value="Big_7"/>
    <property type="match status" value="1"/>
</dbReference>
<keyword evidence="1" id="KW-0732">Signal</keyword>
<dbReference type="EMBL" id="FAOZ01000020">
    <property type="protein sequence ID" value="CUU58518.1"/>
    <property type="molecule type" value="Genomic_DNA"/>
</dbReference>
<dbReference type="SUPFAM" id="SSF81296">
    <property type="entry name" value="E set domains"/>
    <property type="match status" value="1"/>
</dbReference>
<feature type="domain" description="DUF4082" evidence="4">
    <location>
        <begin position="930"/>
        <end position="1075"/>
    </location>
</feature>
<dbReference type="Pfam" id="PF13313">
    <property type="entry name" value="DUF4082"/>
    <property type="match status" value="4"/>
</dbReference>
<evidence type="ECO:0000259" key="5">
    <source>
        <dbReference type="Pfam" id="PF20254"/>
    </source>
</evidence>
<organism evidence="6 7">
    <name type="scientific">Parafrankia irregularis</name>
    <dbReference type="NCBI Taxonomy" id="795642"/>
    <lineage>
        <taxon>Bacteria</taxon>
        <taxon>Bacillati</taxon>
        <taxon>Actinomycetota</taxon>
        <taxon>Actinomycetes</taxon>
        <taxon>Frankiales</taxon>
        <taxon>Frankiaceae</taxon>
        <taxon>Parafrankia</taxon>
    </lineage>
</organism>
<feature type="region of interest" description="Disordered" evidence="2">
    <location>
        <begin position="356"/>
        <end position="379"/>
    </location>
</feature>
<reference evidence="7" key="1">
    <citation type="submission" date="2015-11" db="EMBL/GenBank/DDBJ databases">
        <authorList>
            <person name="Varghese N."/>
        </authorList>
    </citation>
    <scope>NUCLEOTIDE SEQUENCE [LARGE SCALE GENOMIC DNA]</scope>
    <source>
        <strain evidence="7">DSM 45899</strain>
    </source>
</reference>
<dbReference type="InterPro" id="IPR046540">
    <property type="entry name" value="DMFA2_C"/>
</dbReference>
<feature type="domain" description="SbsA Ig-like" evidence="3">
    <location>
        <begin position="1355"/>
        <end position="1452"/>
    </location>
</feature>
<dbReference type="InterPro" id="IPR014756">
    <property type="entry name" value="Ig_E-set"/>
</dbReference>
<feature type="domain" description="DUF4082" evidence="4">
    <location>
        <begin position="650"/>
        <end position="804"/>
    </location>
</feature>
<evidence type="ECO:0000313" key="6">
    <source>
        <dbReference type="EMBL" id="CUU58518.1"/>
    </source>
</evidence>
<sequence length="1619" mass="167833">MALAAAVQLAPRRVAVLALLVAASLVGFTVMPGAQTLPAAEATTAGPCDAPVNPIVCENSLPGTAPSEWKLSGAGDPTIQGFGTQISVNKGETIHFKVKTDASAYRIDIYRMGYYQGNGARKLDTITPSAALPQAQPACYTDNTTHLVDCGNWAESASWAVPSTAVSGIYFAILHREDTGGEGQITWVVRDDSSHSDVLVQASDTTWQAYNCYGGYSLYELGDDCHQAKKVSYNRPFATPQNKFQDWVLSAEYPMIRFLEANGYDLSYTSGIDADKSGALLQNHRTFISSGHDEYWSGAQRENVEAARDAGVNLAFFSGNEVYWKVRWEQSIDGSGQAYRTMVCYKESRDNAKIDPSSEWTGTWRDTRFSPPSDGGEPENALTGTYWVVQSDYHDIQVPADDGKMRFWRDTGVDELGEGQVATLAPSTLAYEWDTDIDNGYRPAGLFQVAHSDVANATSVVKDAYGNVVSPGSASHAMTMYRAASGALVFGAGTIQWSWGLDQANPNNTAPDQRMQQATVNVLADMDAQPDTLISGLTAATKSTDHTGPTVTITSPTSGVAHANGATVTVSGTAADSGGGVVGGVEVSMDGGATWHPAKGRESWSYTGTVVGVGAVAIQVRASDDSGNIGTVAQVATTVSCPCTIFPTDAVPVNPATSDGSAITLGVKFTSTMDGSITGARFYKGAGNTGTHTATLWTADGTLLASGTFADETASGWQTVLFPQAVGVSKDLTYVIAYHAPSGHYAADAGVFTNAGTTGVPLKALPGGPTASNGVYRYGAAGQFPNQSVAAVSGQINSAWNYWVDAIFSDASAADVTPPSVTARTPASAATNVDPATAVTATLSEDITSGSASLVLRDAANAVVPSTVAFNAQDRKLTLTPNATLASGSTYTAVLSGAADAAGNVMNPVSWSFTTAGPRTCPCTIWDASAAPAVPASSDQAAIELGVKFQATSDGWIYGLRFYKGAGNTGTHVGSLWDAAGNKLASVTFTGESATGWQQASIWPPIAVTSGTTYTASYYAPAGHYSYTTAAFATTGAGTAPIRALSNTDAGGNGVYKYGASGLPTNTAQAANYWVDVVFDTTAPSDSVPPVVAGVTPAPGATNVAAGTPITATFSEAVQPSTISMVVKDAANNTVAGTVSYDAPTQTAKFTPTASLVTSASYTATVSGAKDLFDNPLDGPQTWSFTMAPPSCPCTMFGSTTPAQIAGDSQAIEVGMKFRVDQPGYISGVRFYKSTGNTGTHLGSLWSATGTRLATAVFTGETASGWQTVTFASPVAVTPGTTYVVSYHSNTGYYAATANYFTNPPASASPMVVMANGADGPNGVYSYGGTAFPTNTYLSANYWVDAVFVLSGSPDTTAPQIANRNPAPGATSDASAPITVTFDEPINPSTLSLTLKNAANNTVTATVSYNWETSTATLVPSGAVYSGQLHTVTVSAKDLAGNTMAATSWQFTPVVTCPCSIFPATATPAVAAASDTAAVEVGVKFRPDQNGYITGLRFYKGAANTGTHIGHLWDASGNLLATATFSNESASGWQQVSLSTPIQVTAGTTYVASYNSSAGRYSYTTNYFESTTTRAPVRALGNGVDGPNGVYKYGASSFPTGNGGKSNYWVDVVFTTSLS</sequence>
<evidence type="ECO:0000259" key="3">
    <source>
        <dbReference type="Pfam" id="PF13205"/>
    </source>
</evidence>
<proteinExistence type="predicted"/>